<dbReference type="SUPFAM" id="SSF56399">
    <property type="entry name" value="ADP-ribosylation"/>
    <property type="match status" value="1"/>
</dbReference>
<dbReference type="GO" id="GO:0016747">
    <property type="term" value="F:acyltransferase activity, transferring groups other than amino-acyl groups"/>
    <property type="evidence" value="ECO:0007669"/>
    <property type="project" value="InterPro"/>
</dbReference>
<gene>
    <name evidence="4" type="ordered locus">Psed_5684</name>
</gene>
<keyword evidence="2" id="KW-0012">Acyltransferase</keyword>
<sequence>MSAPTLLHLCTPAEWRAALADGALGISGAAGRSLTASGFVHLSTSEQVSLPANRLFAGRHDLVLLAVDAGRIADLRWEPGLPDDPADMVFPHAYGPVPTGAVLAALPYRPGPDGTFVAPSPPPPRVDARTRRDAMAYSVLRRLATAEHTVTGGTAVLTGPVPASHQHNQLLLDGPVGAPQVIAEADRVLGGAGLAHRAATVRGADAAATAAELARHGWEVDHVVSMVTTPSGEVPRHRVQAERALPSELRAFWEASWLRAAPGLTEAQRAQLCDRHELEDDVVDVHAMVVREHGLVVACCLLKVDGATAELDAVETAPSHRGRGLGDALLAGALREAHRAGCDLVWLDADARDWPREWYRRRGFGEVGESWFCRLPAAAPAS</sequence>
<evidence type="ECO:0000256" key="1">
    <source>
        <dbReference type="ARBA" id="ARBA00022679"/>
    </source>
</evidence>
<dbReference type="eggNOG" id="COG0456">
    <property type="taxonomic scope" value="Bacteria"/>
</dbReference>
<dbReference type="InterPro" id="IPR000182">
    <property type="entry name" value="GNAT_dom"/>
</dbReference>
<keyword evidence="1" id="KW-0808">Transferase</keyword>
<dbReference type="KEGG" id="pdx:Psed_5684"/>
<dbReference type="InterPro" id="IPR009297">
    <property type="entry name" value="DUF952"/>
</dbReference>
<dbReference type="InterPro" id="IPR050832">
    <property type="entry name" value="Bact_Acetyltransf"/>
</dbReference>
<dbReference type="PROSITE" id="PS51186">
    <property type="entry name" value="GNAT"/>
    <property type="match status" value="1"/>
</dbReference>
<dbReference type="SUPFAM" id="SSF55729">
    <property type="entry name" value="Acyl-CoA N-acyltransferases (Nat)"/>
    <property type="match status" value="1"/>
</dbReference>
<proteinExistence type="predicted"/>
<dbReference type="Gene3D" id="3.40.630.30">
    <property type="match status" value="1"/>
</dbReference>
<dbReference type="eggNOG" id="COG3502">
    <property type="taxonomic scope" value="Bacteria"/>
</dbReference>
<dbReference type="InterPro" id="IPR016181">
    <property type="entry name" value="Acyl_CoA_acyltransferase"/>
</dbReference>
<evidence type="ECO:0000313" key="5">
    <source>
        <dbReference type="Proteomes" id="UP000007809"/>
    </source>
</evidence>
<dbReference type="Pfam" id="PF00583">
    <property type="entry name" value="Acetyltransf_1"/>
    <property type="match status" value="1"/>
</dbReference>
<evidence type="ECO:0000259" key="3">
    <source>
        <dbReference type="PROSITE" id="PS51186"/>
    </source>
</evidence>
<dbReference type="HOGENOM" id="CLU_753701_0_0_11"/>
<dbReference type="AlphaFoldDB" id="F4D0L2"/>
<keyword evidence="5" id="KW-1185">Reference proteome</keyword>
<accession>F4D0L2</accession>
<dbReference type="PANTHER" id="PTHR43877">
    <property type="entry name" value="AMINOALKYLPHOSPHONATE N-ACETYLTRANSFERASE-RELATED-RELATED"/>
    <property type="match status" value="1"/>
</dbReference>
<feature type="domain" description="N-acetyltransferase" evidence="3">
    <location>
        <begin position="247"/>
        <end position="382"/>
    </location>
</feature>
<dbReference type="Proteomes" id="UP000007809">
    <property type="component" value="Chromosome"/>
</dbReference>
<dbReference type="EMBL" id="CP002593">
    <property type="protein sequence ID" value="AEA27811.1"/>
    <property type="molecule type" value="Genomic_DNA"/>
</dbReference>
<name>F4D0L2_PSEUX</name>
<dbReference type="Gene3D" id="3.20.170.20">
    <property type="entry name" value="Protein of unknown function DUF952"/>
    <property type="match status" value="1"/>
</dbReference>
<dbReference type="STRING" id="675635.Psed_5684"/>
<dbReference type="CDD" id="cd04301">
    <property type="entry name" value="NAT_SF"/>
    <property type="match status" value="1"/>
</dbReference>
<dbReference type="RefSeq" id="WP_013677710.1">
    <property type="nucleotide sequence ID" value="NC_015312.1"/>
</dbReference>
<evidence type="ECO:0000313" key="4">
    <source>
        <dbReference type="EMBL" id="AEA27811.1"/>
    </source>
</evidence>
<evidence type="ECO:0000256" key="2">
    <source>
        <dbReference type="ARBA" id="ARBA00023315"/>
    </source>
</evidence>
<protein>
    <recommendedName>
        <fullName evidence="3">N-acetyltransferase domain-containing protein</fullName>
    </recommendedName>
</protein>
<dbReference type="OrthoDB" id="5638018at2"/>
<reference evidence="4 5" key="1">
    <citation type="journal article" date="2011" name="J. Bacteriol.">
        <title>Genome sequence of the 1,4-dioxane-degrading Pseudonocardia dioxanivorans strain CB1190.</title>
        <authorList>
            <person name="Sales C.M."/>
            <person name="Mahendra S."/>
            <person name="Grostern A."/>
            <person name="Parales R.E."/>
            <person name="Goodwin L.A."/>
            <person name="Woyke T."/>
            <person name="Nolan M."/>
            <person name="Lapidus A."/>
            <person name="Chertkov O."/>
            <person name="Ovchinnikova G."/>
            <person name="Sczyrba A."/>
            <person name="Alvarez-Cohen L."/>
        </authorList>
    </citation>
    <scope>NUCLEOTIDE SEQUENCE [LARGE SCALE GENOMIC DNA]</scope>
    <source>
        <strain evidence="5">ATCC 55486 / DSM 44775 / JCM 13855 / CB1190</strain>
    </source>
</reference>
<dbReference type="Pfam" id="PF06108">
    <property type="entry name" value="DUF952"/>
    <property type="match status" value="1"/>
</dbReference>
<organism evidence="4 5">
    <name type="scientific">Pseudonocardia dioxanivorans (strain ATCC 55486 / DSM 44775 / JCM 13855 / CB1190)</name>
    <dbReference type="NCBI Taxonomy" id="675635"/>
    <lineage>
        <taxon>Bacteria</taxon>
        <taxon>Bacillati</taxon>
        <taxon>Actinomycetota</taxon>
        <taxon>Actinomycetes</taxon>
        <taxon>Pseudonocardiales</taxon>
        <taxon>Pseudonocardiaceae</taxon>
        <taxon>Pseudonocardia</taxon>
    </lineage>
</organism>